<protein>
    <submittedName>
        <fullName evidence="7">C6 zinc finger domain protein</fullName>
    </submittedName>
</protein>
<evidence type="ECO:0000256" key="6">
    <source>
        <dbReference type="ARBA" id="ARBA00023242"/>
    </source>
</evidence>
<keyword evidence="8" id="KW-1185">Reference proteome</keyword>
<dbReference type="InterPro" id="IPR052360">
    <property type="entry name" value="Transcr_Regulatory_Proteins"/>
</dbReference>
<evidence type="ECO:0000256" key="4">
    <source>
        <dbReference type="ARBA" id="ARBA00023125"/>
    </source>
</evidence>
<organism evidence="7 8">
    <name type="scientific">Moelleriella libera RCEF 2490</name>
    <dbReference type="NCBI Taxonomy" id="1081109"/>
    <lineage>
        <taxon>Eukaryota</taxon>
        <taxon>Fungi</taxon>
        <taxon>Dikarya</taxon>
        <taxon>Ascomycota</taxon>
        <taxon>Pezizomycotina</taxon>
        <taxon>Sordariomycetes</taxon>
        <taxon>Hypocreomycetidae</taxon>
        <taxon>Hypocreales</taxon>
        <taxon>Clavicipitaceae</taxon>
        <taxon>Moelleriella</taxon>
    </lineage>
</organism>
<dbReference type="GO" id="GO:0046872">
    <property type="term" value="F:metal ion binding"/>
    <property type="evidence" value="ECO:0007669"/>
    <property type="project" value="UniProtKB-KW"/>
</dbReference>
<keyword evidence="4" id="KW-0238">DNA-binding</keyword>
<evidence type="ECO:0000256" key="5">
    <source>
        <dbReference type="ARBA" id="ARBA00023163"/>
    </source>
</evidence>
<dbReference type="Proteomes" id="UP000078544">
    <property type="component" value="Unassembled WGS sequence"/>
</dbReference>
<evidence type="ECO:0000256" key="2">
    <source>
        <dbReference type="ARBA" id="ARBA00022833"/>
    </source>
</evidence>
<evidence type="ECO:0000313" key="7">
    <source>
        <dbReference type="EMBL" id="KZZ98409.1"/>
    </source>
</evidence>
<evidence type="ECO:0000256" key="1">
    <source>
        <dbReference type="ARBA" id="ARBA00022723"/>
    </source>
</evidence>
<dbReference type="GO" id="GO:0003677">
    <property type="term" value="F:DNA binding"/>
    <property type="evidence" value="ECO:0007669"/>
    <property type="project" value="UniProtKB-KW"/>
</dbReference>
<dbReference type="PANTHER" id="PTHR36206">
    <property type="entry name" value="ASPERCRYPTIN BIOSYNTHESIS CLUSTER-SPECIFIC TRANSCRIPTION REGULATOR ATNN-RELATED"/>
    <property type="match status" value="1"/>
</dbReference>
<keyword evidence="6" id="KW-0539">Nucleus</keyword>
<proteinExistence type="predicted"/>
<gene>
    <name evidence="7" type="ORF">AAL_02927</name>
</gene>
<sequence>MFRSLTVKEITGGFDPSFWATDVLRAAQAHPAIWHAGLAFSALHQRMKISSSQGDSRLFAQDYYTIGMTQYNISIGHLIKLTRKPVLSYADKQAVVLASTMHYGLCCLQKQLKQATVHVANALNLFKQWKLWEDVETSSPGLRRGRSLLDAASLLRHVAYCFQDLEAIDFYLAPAGLAKKLYAPATSSTEPFKSITEATFALNALHCFGFMRGELISDVNYKSQQLPLPSDSWTERRARDSWKERFADIEESPRHQLADPDGLALLQLMIEFDETFHIACVDPRPEVRAALTPRYARLLDLAEMQLAKRSATLGTQLQLPPPPSFSFCVTPTYVVHMVGIVCRNRSVRCRSIDIQKRFPQAYGLWSSYVSAAIVEAKMNFESAGMDMGACACVPDIKVCDDHRSVDFDIGFETEGFVSITIKSATELRKGLPGSTTLHPL</sequence>
<comment type="caution">
    <text evidence="7">The sequence shown here is derived from an EMBL/GenBank/DDBJ whole genome shotgun (WGS) entry which is preliminary data.</text>
</comment>
<evidence type="ECO:0000313" key="8">
    <source>
        <dbReference type="Proteomes" id="UP000078544"/>
    </source>
</evidence>
<dbReference type="PANTHER" id="PTHR36206:SF12">
    <property type="entry name" value="ASPERCRYPTIN BIOSYNTHESIS CLUSTER-SPECIFIC TRANSCRIPTION REGULATOR ATNN-RELATED"/>
    <property type="match status" value="1"/>
</dbReference>
<dbReference type="EMBL" id="AZGY01000005">
    <property type="protein sequence ID" value="KZZ98409.1"/>
    <property type="molecule type" value="Genomic_DNA"/>
</dbReference>
<keyword evidence="2" id="KW-0862">Zinc</keyword>
<keyword evidence="1" id="KW-0479">Metal-binding</keyword>
<dbReference type="OrthoDB" id="3145928at2759"/>
<keyword evidence="3" id="KW-0805">Transcription regulation</keyword>
<name>A0A168E4L5_9HYPO</name>
<accession>A0A168E4L5</accession>
<keyword evidence="5" id="KW-0804">Transcription</keyword>
<dbReference type="AlphaFoldDB" id="A0A168E4L5"/>
<evidence type="ECO:0000256" key="3">
    <source>
        <dbReference type="ARBA" id="ARBA00023015"/>
    </source>
</evidence>
<reference evidence="7 8" key="1">
    <citation type="journal article" date="2016" name="Genome Biol. Evol.">
        <title>Divergent and convergent evolution of fungal pathogenicity.</title>
        <authorList>
            <person name="Shang Y."/>
            <person name="Xiao G."/>
            <person name="Zheng P."/>
            <person name="Cen K."/>
            <person name="Zhan S."/>
            <person name="Wang C."/>
        </authorList>
    </citation>
    <scope>NUCLEOTIDE SEQUENCE [LARGE SCALE GENOMIC DNA]</scope>
    <source>
        <strain evidence="7 8">RCEF 2490</strain>
    </source>
</reference>